<dbReference type="Proteomes" id="UP001239782">
    <property type="component" value="Chromosome"/>
</dbReference>
<dbReference type="Pfam" id="PF16327">
    <property type="entry name" value="CcmF_C"/>
    <property type="match status" value="1"/>
</dbReference>
<evidence type="ECO:0000256" key="9">
    <source>
        <dbReference type="ARBA" id="ARBA00037230"/>
    </source>
</evidence>
<dbReference type="GO" id="GO:0015232">
    <property type="term" value="F:heme transmembrane transporter activity"/>
    <property type="evidence" value="ECO:0007669"/>
    <property type="project" value="InterPro"/>
</dbReference>
<evidence type="ECO:0000259" key="12">
    <source>
        <dbReference type="Pfam" id="PF16327"/>
    </source>
</evidence>
<dbReference type="InterPro" id="IPR002541">
    <property type="entry name" value="Cyt_c_assembly"/>
</dbReference>
<evidence type="ECO:0000256" key="7">
    <source>
        <dbReference type="ARBA" id="ARBA00022989"/>
    </source>
</evidence>
<dbReference type="NCBIfam" id="NF007691">
    <property type="entry name" value="PRK10369.1"/>
    <property type="match status" value="1"/>
</dbReference>
<dbReference type="InterPro" id="IPR032523">
    <property type="entry name" value="CcmF_C"/>
</dbReference>
<evidence type="ECO:0000313" key="14">
    <source>
        <dbReference type="Proteomes" id="UP001239782"/>
    </source>
</evidence>
<dbReference type="PRINTS" id="PR01411">
    <property type="entry name" value="CCMFBIOGNSIS"/>
</dbReference>
<dbReference type="InterPro" id="IPR003567">
    <property type="entry name" value="Cyt_c_biogenesis"/>
</dbReference>
<dbReference type="EMBL" id="CP133548">
    <property type="protein sequence ID" value="WMS88152.1"/>
    <property type="molecule type" value="Genomic_DNA"/>
</dbReference>
<feature type="transmembrane region" description="Helical" evidence="10">
    <location>
        <begin position="275"/>
        <end position="293"/>
    </location>
</feature>
<sequence>MIVEIAHFCLVMAFVVACFNMLVPMWGSFYQNSVLTRFARPATLLQFVLVLFSFAGLVYAFATDDFSVAYVASHSYTKLPMVYKLTAAWGAHEGSLLLWIVMLSGWAAAVSIFSRTLPDVAVARVLAVMAIISVGFLSFALFTSNPFERLLPNFPIDGRDLNPLLQDFGFIVHPPFLYMGYVGFAVVFAFAVAALITGELDSAWARWSRPWAVLAWVFLTIGIALGSWWAYYELGWGGWWFWDPVENASFMPWLTGTALIHTLAVSEKRGVFKTWTVFLALLTFCLSLLGTFIVRSGVITSVHSFAQDPVRGLYILIFLGIVVVGSLILFMLRGAAVQSTGRFSLFSKEAALLGNNLLLVFACLVVLFGTLYPLINEAFDKSVSVGAPYFNTVFPVVMIPLMILLGFGHWMHWKNQKYQSYIQQLRRLLIINAALLIGIAVWLHDYSEPMIWLGVIISSWIVSSILQDIREKTRHGNSLISSLAKLKPAYWGMHVAHLGLAVSLVGIVMVSFASRENLISLAIGETYNDEAFSVTFEGVRQVQGPNYMATRGHFILNEGHREFNITSDKRRYTASGQVMTEAGIQPGLSRDIYISLGEPLDDKNWSVRIYRKAYVRWIWLGAFIMSLGGAIAISDRRYRLKLKNKFVKKQGGQDAAVA</sequence>
<dbReference type="PRINTS" id="PR01410">
    <property type="entry name" value="CCBIOGENESIS"/>
</dbReference>
<dbReference type="KEGG" id="plei:Q9312_04365"/>
<reference evidence="13 14" key="1">
    <citation type="submission" date="2023-08" db="EMBL/GenBank/DDBJ databases">
        <title>Pleionea litopenaei sp. nov., isolated from stomach of juvenile Litopenaeus vannamei.</title>
        <authorList>
            <person name="Rho A.M."/>
            <person name="Hwang C.Y."/>
        </authorList>
    </citation>
    <scope>NUCLEOTIDE SEQUENCE [LARGE SCALE GENOMIC DNA]</scope>
    <source>
        <strain evidence="13 14">HL-JVS1</strain>
    </source>
</reference>
<evidence type="ECO:0000256" key="3">
    <source>
        <dbReference type="ARBA" id="ARBA00022475"/>
    </source>
</evidence>
<evidence type="ECO:0000256" key="4">
    <source>
        <dbReference type="ARBA" id="ARBA00022519"/>
    </source>
</evidence>
<feature type="domain" description="Cytochrome c assembly protein" evidence="11">
    <location>
        <begin position="89"/>
        <end position="296"/>
    </location>
</feature>
<comment type="similarity">
    <text evidence="2">Belongs to the CcmF/CycK/Ccl1/NrfE/CcsA family.</text>
</comment>
<accession>A0AA51RV49</accession>
<feature type="transmembrane region" description="Helical" evidence="10">
    <location>
        <begin position="490"/>
        <end position="512"/>
    </location>
</feature>
<dbReference type="PANTHER" id="PTHR43653">
    <property type="entry name" value="CYTOCHROME C ASSEMBLY PROTEIN-RELATED"/>
    <property type="match status" value="1"/>
</dbReference>
<keyword evidence="5 10" id="KW-0812">Transmembrane</keyword>
<keyword evidence="3" id="KW-1003">Cell membrane</keyword>
<keyword evidence="7 10" id="KW-1133">Transmembrane helix</keyword>
<feature type="transmembrane region" description="Helical" evidence="10">
    <location>
        <begin position="387"/>
        <end position="407"/>
    </location>
</feature>
<dbReference type="RefSeq" id="WP_309203355.1">
    <property type="nucleotide sequence ID" value="NZ_CP133548.1"/>
</dbReference>
<feature type="transmembrane region" description="Helical" evidence="10">
    <location>
        <begin position="428"/>
        <end position="444"/>
    </location>
</feature>
<evidence type="ECO:0000256" key="2">
    <source>
        <dbReference type="ARBA" id="ARBA00009186"/>
    </source>
</evidence>
<dbReference type="InterPro" id="IPR003568">
    <property type="entry name" value="Cyt_c_biogenesis_CcmF"/>
</dbReference>
<keyword evidence="4" id="KW-0997">Cell inner membrane</keyword>
<feature type="transmembrane region" description="Helical" evidence="10">
    <location>
        <begin position="614"/>
        <end position="633"/>
    </location>
</feature>
<dbReference type="PANTHER" id="PTHR43653:SF1">
    <property type="entry name" value="CYTOCHROME C-TYPE BIOGENESIS PROTEIN CCMF"/>
    <property type="match status" value="1"/>
</dbReference>
<feature type="transmembrane region" description="Helical" evidence="10">
    <location>
        <begin position="210"/>
        <end position="230"/>
    </location>
</feature>
<evidence type="ECO:0000256" key="1">
    <source>
        <dbReference type="ARBA" id="ARBA00004429"/>
    </source>
</evidence>
<comment type="function">
    <text evidence="9">Required for the biogenesis of c-type cytochromes. Possible subunit of a heme lyase.</text>
</comment>
<proteinExistence type="inferred from homology"/>
<feature type="transmembrane region" description="Helical" evidence="10">
    <location>
        <begin position="42"/>
        <end position="62"/>
    </location>
</feature>
<evidence type="ECO:0000256" key="8">
    <source>
        <dbReference type="ARBA" id="ARBA00023136"/>
    </source>
</evidence>
<keyword evidence="6" id="KW-0201">Cytochrome c-type biogenesis</keyword>
<dbReference type="GO" id="GO:0017004">
    <property type="term" value="P:cytochrome complex assembly"/>
    <property type="evidence" value="ECO:0007669"/>
    <property type="project" value="UniProtKB-KW"/>
</dbReference>
<name>A0AA51RV49_9GAMM</name>
<protein>
    <submittedName>
        <fullName evidence="13">Heme lyase CcmF/NrfE family subunit</fullName>
    </submittedName>
</protein>
<dbReference type="NCBIfam" id="TIGR00353">
    <property type="entry name" value="nrfE"/>
    <property type="match status" value="1"/>
</dbReference>
<feature type="transmembrane region" description="Helical" evidence="10">
    <location>
        <begin position="176"/>
        <end position="198"/>
    </location>
</feature>
<evidence type="ECO:0000256" key="6">
    <source>
        <dbReference type="ARBA" id="ARBA00022748"/>
    </source>
</evidence>
<evidence type="ECO:0000256" key="10">
    <source>
        <dbReference type="SAM" id="Phobius"/>
    </source>
</evidence>
<feature type="transmembrane region" description="Helical" evidence="10">
    <location>
        <begin position="313"/>
        <end position="332"/>
    </location>
</feature>
<feature type="transmembrane region" description="Helical" evidence="10">
    <location>
        <begin position="6"/>
        <end position="30"/>
    </location>
</feature>
<feature type="transmembrane region" description="Helical" evidence="10">
    <location>
        <begin position="121"/>
        <end position="142"/>
    </location>
</feature>
<evidence type="ECO:0000259" key="11">
    <source>
        <dbReference type="Pfam" id="PF01578"/>
    </source>
</evidence>
<dbReference type="GO" id="GO:0020037">
    <property type="term" value="F:heme binding"/>
    <property type="evidence" value="ECO:0007669"/>
    <property type="project" value="InterPro"/>
</dbReference>
<dbReference type="AlphaFoldDB" id="A0AA51RV49"/>
<feature type="transmembrane region" description="Helical" evidence="10">
    <location>
        <begin position="250"/>
        <end position="266"/>
    </location>
</feature>
<keyword evidence="8 10" id="KW-0472">Membrane</keyword>
<keyword evidence="13" id="KW-0456">Lyase</keyword>
<evidence type="ECO:0000256" key="5">
    <source>
        <dbReference type="ARBA" id="ARBA00022692"/>
    </source>
</evidence>
<keyword evidence="14" id="KW-1185">Reference proteome</keyword>
<feature type="transmembrane region" description="Helical" evidence="10">
    <location>
        <begin position="353"/>
        <end position="375"/>
    </location>
</feature>
<dbReference type="GO" id="GO:0016829">
    <property type="term" value="F:lyase activity"/>
    <property type="evidence" value="ECO:0007669"/>
    <property type="project" value="UniProtKB-KW"/>
</dbReference>
<organism evidence="13 14">
    <name type="scientific">Pleionea litopenaei</name>
    <dbReference type="NCBI Taxonomy" id="3070815"/>
    <lineage>
        <taxon>Bacteria</taxon>
        <taxon>Pseudomonadati</taxon>
        <taxon>Pseudomonadota</taxon>
        <taxon>Gammaproteobacteria</taxon>
        <taxon>Oceanospirillales</taxon>
        <taxon>Pleioneaceae</taxon>
        <taxon>Pleionea</taxon>
    </lineage>
</organism>
<evidence type="ECO:0000313" key="13">
    <source>
        <dbReference type="EMBL" id="WMS88152.1"/>
    </source>
</evidence>
<feature type="transmembrane region" description="Helical" evidence="10">
    <location>
        <begin position="96"/>
        <end position="114"/>
    </location>
</feature>
<dbReference type="GO" id="GO:0005886">
    <property type="term" value="C:plasma membrane"/>
    <property type="evidence" value="ECO:0007669"/>
    <property type="project" value="UniProtKB-SubCell"/>
</dbReference>
<comment type="subcellular location">
    <subcellularLocation>
        <location evidence="1">Cell inner membrane</location>
        <topology evidence="1">Multi-pass membrane protein</topology>
    </subcellularLocation>
</comment>
<feature type="domain" description="Cytochrome c-type biogenesis protein CcmF C-terminal" evidence="12">
    <location>
        <begin position="316"/>
        <end position="636"/>
    </location>
</feature>
<dbReference type="Pfam" id="PF01578">
    <property type="entry name" value="Cytochrom_C_asm"/>
    <property type="match status" value="1"/>
</dbReference>
<gene>
    <name evidence="13" type="ORF">Q9312_04365</name>
</gene>